<protein>
    <submittedName>
        <fullName evidence="1">Uncharacterized protein</fullName>
    </submittedName>
</protein>
<evidence type="ECO:0000313" key="1">
    <source>
        <dbReference type="EMBL" id="CAB4151512.1"/>
    </source>
</evidence>
<evidence type="ECO:0000313" key="2">
    <source>
        <dbReference type="EMBL" id="CAB4184085.1"/>
    </source>
</evidence>
<sequence length="56" mass="6497">MRIKVGDWVTYRNVDESPIYRVAEVNGWSQAVIYEVSGRSKYARTVDMSRLECVNV</sequence>
<reference evidence="1" key="1">
    <citation type="submission" date="2020-04" db="EMBL/GenBank/DDBJ databases">
        <authorList>
            <person name="Chiriac C."/>
            <person name="Salcher M."/>
            <person name="Ghai R."/>
            <person name="Kavagutti S V."/>
        </authorList>
    </citation>
    <scope>NUCLEOTIDE SEQUENCE</scope>
</reference>
<accession>A0A6J5MYK4</accession>
<dbReference type="EMBL" id="LR797057">
    <property type="protein sequence ID" value="CAB4184085.1"/>
    <property type="molecule type" value="Genomic_DNA"/>
</dbReference>
<dbReference type="EMBL" id="LR796571">
    <property type="protein sequence ID" value="CAB4151512.1"/>
    <property type="molecule type" value="Genomic_DNA"/>
</dbReference>
<organism evidence="1">
    <name type="scientific">uncultured Caudovirales phage</name>
    <dbReference type="NCBI Taxonomy" id="2100421"/>
    <lineage>
        <taxon>Viruses</taxon>
        <taxon>Duplodnaviria</taxon>
        <taxon>Heunggongvirae</taxon>
        <taxon>Uroviricota</taxon>
        <taxon>Caudoviricetes</taxon>
        <taxon>Peduoviridae</taxon>
        <taxon>Maltschvirus</taxon>
        <taxon>Maltschvirus maltsch</taxon>
    </lineage>
</organism>
<name>A0A6J5MYK4_9CAUD</name>
<proteinExistence type="predicted"/>
<evidence type="ECO:0000313" key="4">
    <source>
        <dbReference type="EMBL" id="CAB5228832.1"/>
    </source>
</evidence>
<dbReference type="EMBL" id="LR797403">
    <property type="protein sequence ID" value="CAB4214460.1"/>
    <property type="molecule type" value="Genomic_DNA"/>
</dbReference>
<dbReference type="EMBL" id="LR798393">
    <property type="protein sequence ID" value="CAB5228832.1"/>
    <property type="molecule type" value="Genomic_DNA"/>
</dbReference>
<evidence type="ECO:0000313" key="3">
    <source>
        <dbReference type="EMBL" id="CAB4214460.1"/>
    </source>
</evidence>
<gene>
    <name evidence="2" type="ORF">UFOVP1099_33</name>
    <name evidence="3" type="ORF">UFOVP1460_38</name>
    <name evidence="4" type="ORF">UFOVP1548_43</name>
    <name evidence="1" type="ORF">UFOVP582_21</name>
</gene>